<dbReference type="PANTHER" id="PTHR46268:SF15">
    <property type="entry name" value="UNIVERSAL STRESS PROTEIN HP_0031"/>
    <property type="match status" value="1"/>
</dbReference>
<evidence type="ECO:0000313" key="3">
    <source>
        <dbReference type="EMBL" id="ALI37091.1"/>
    </source>
</evidence>
<dbReference type="Gene3D" id="3.40.50.620">
    <property type="entry name" value="HUPs"/>
    <property type="match status" value="1"/>
</dbReference>
<evidence type="ECO:0000313" key="4">
    <source>
        <dbReference type="Proteomes" id="UP000058925"/>
    </source>
</evidence>
<feature type="domain" description="UspA" evidence="2">
    <location>
        <begin position="1"/>
        <end position="153"/>
    </location>
</feature>
<dbReference type="PRINTS" id="PR01438">
    <property type="entry name" value="UNVRSLSTRESS"/>
</dbReference>
<evidence type="ECO:0000256" key="1">
    <source>
        <dbReference type="ARBA" id="ARBA00008791"/>
    </source>
</evidence>
<dbReference type="AlphaFoldDB" id="A0A654M3H1"/>
<dbReference type="EMBL" id="CP012850">
    <property type="protein sequence ID" value="ALI37091.1"/>
    <property type="molecule type" value="Genomic_DNA"/>
</dbReference>
<proteinExistence type="inferred from homology"/>
<dbReference type="InterPro" id="IPR006015">
    <property type="entry name" value="Universal_stress_UspA"/>
</dbReference>
<dbReference type="OrthoDB" id="105697at2157"/>
<dbReference type="KEGG" id="taa:NMY3_02902"/>
<protein>
    <submittedName>
        <fullName evidence="3">Universal stress protein family protein</fullName>
    </submittedName>
</protein>
<evidence type="ECO:0000259" key="2">
    <source>
        <dbReference type="Pfam" id="PF00582"/>
    </source>
</evidence>
<dbReference type="Pfam" id="PF00582">
    <property type="entry name" value="Usp"/>
    <property type="match status" value="1"/>
</dbReference>
<dbReference type="CDD" id="cd00293">
    <property type="entry name" value="USP-like"/>
    <property type="match status" value="1"/>
</dbReference>
<reference evidence="4" key="1">
    <citation type="submission" date="2015-10" db="EMBL/GenBank/DDBJ databases">
        <title>Niche specialization of a soil ammonia-oxidizing archaeon, Candidatus Nitrosocosmicus oleophilus.</title>
        <authorList>
            <person name="Jung M.-Y."/>
            <person name="Rhee S.-K."/>
        </authorList>
    </citation>
    <scope>NUCLEOTIDE SEQUENCE [LARGE SCALE GENOMIC DNA]</scope>
    <source>
        <strain evidence="4">MY3</strain>
    </source>
</reference>
<sequence length="153" mass="16824">MISSILVTDDGTESSDKAIEKASELAKQMNVLLILLHVIDDIGMPRTLVLGNDKPAIEVARVTIGKAIEKGWRQRAKTIIDKLEKEEKIPNVRSHCVWGVASEEILKFAERNKIDMIVMGPGKRLKGFSKIGALGSVTRKVSELANCPVLIVH</sequence>
<dbReference type="SUPFAM" id="SSF52402">
    <property type="entry name" value="Adenine nucleotide alpha hydrolases-like"/>
    <property type="match status" value="1"/>
</dbReference>
<name>A0A654M3H1_9ARCH</name>
<dbReference type="Proteomes" id="UP000058925">
    <property type="component" value="Chromosome"/>
</dbReference>
<dbReference type="PANTHER" id="PTHR46268">
    <property type="entry name" value="STRESS RESPONSE PROTEIN NHAX"/>
    <property type="match status" value="1"/>
</dbReference>
<organism evidence="3 4">
    <name type="scientific">Candidatus Nitrosocosmicus oleophilus</name>
    <dbReference type="NCBI Taxonomy" id="1353260"/>
    <lineage>
        <taxon>Archaea</taxon>
        <taxon>Nitrososphaerota</taxon>
        <taxon>Nitrososphaeria</taxon>
        <taxon>Nitrososphaerales</taxon>
        <taxon>Nitrososphaeraceae</taxon>
        <taxon>Candidatus Nitrosocosmicus</taxon>
    </lineage>
</organism>
<gene>
    <name evidence="3" type="ORF">NMY3_02902</name>
</gene>
<dbReference type="InterPro" id="IPR006016">
    <property type="entry name" value="UspA"/>
</dbReference>
<keyword evidence="4" id="KW-1185">Reference proteome</keyword>
<dbReference type="GeneID" id="60422783"/>
<dbReference type="RefSeq" id="WP_196816231.1">
    <property type="nucleotide sequence ID" value="NZ_CP012850.1"/>
</dbReference>
<dbReference type="InterPro" id="IPR014729">
    <property type="entry name" value="Rossmann-like_a/b/a_fold"/>
</dbReference>
<comment type="similarity">
    <text evidence="1">Belongs to the universal stress protein A family.</text>
</comment>
<accession>A0A654M3H1</accession>